<reference evidence="1 2" key="1">
    <citation type="submission" date="2015-01" db="EMBL/GenBank/DDBJ databases">
        <title>Evolution of Trichinella species and genotypes.</title>
        <authorList>
            <person name="Korhonen P.K."/>
            <person name="Edoardo P."/>
            <person name="Giuseppe L.R."/>
            <person name="Gasser R.B."/>
        </authorList>
    </citation>
    <scope>NUCLEOTIDE SEQUENCE [LARGE SCALE GENOMIC DNA]</scope>
    <source>
        <strain evidence="1">ISS588</strain>
    </source>
</reference>
<name>A0A0V1J7E4_TRIPS</name>
<comment type="caution">
    <text evidence="1">The sequence shown here is derived from an EMBL/GenBank/DDBJ whole genome shotgun (WGS) entry which is preliminary data.</text>
</comment>
<keyword evidence="2" id="KW-1185">Reference proteome</keyword>
<protein>
    <submittedName>
        <fullName evidence="1">Uncharacterized protein</fullName>
    </submittedName>
</protein>
<accession>A0A0V1J7E4</accession>
<evidence type="ECO:0000313" key="1">
    <source>
        <dbReference type="EMBL" id="KRZ30863.1"/>
    </source>
</evidence>
<dbReference type="EMBL" id="JYDS01000031">
    <property type="protein sequence ID" value="KRZ30863.1"/>
    <property type="molecule type" value="Genomic_DNA"/>
</dbReference>
<evidence type="ECO:0000313" key="2">
    <source>
        <dbReference type="Proteomes" id="UP000054805"/>
    </source>
</evidence>
<sequence length="77" mass="8750">MLAEQVLSGAFSFNCLQLLRGESPCKFILAQVKELEYSESKLCAKCANIMFELMMKGSDFLFYQMVEVFTYTQEGGI</sequence>
<gene>
    <name evidence="1" type="ORF">T4B_6024</name>
</gene>
<dbReference type="AlphaFoldDB" id="A0A0V1J7E4"/>
<proteinExistence type="predicted"/>
<dbReference type="Proteomes" id="UP000054805">
    <property type="component" value="Unassembled WGS sequence"/>
</dbReference>
<organism evidence="1 2">
    <name type="scientific">Trichinella pseudospiralis</name>
    <name type="common">Parasitic roundworm</name>
    <dbReference type="NCBI Taxonomy" id="6337"/>
    <lineage>
        <taxon>Eukaryota</taxon>
        <taxon>Metazoa</taxon>
        <taxon>Ecdysozoa</taxon>
        <taxon>Nematoda</taxon>
        <taxon>Enoplea</taxon>
        <taxon>Dorylaimia</taxon>
        <taxon>Trichinellida</taxon>
        <taxon>Trichinellidae</taxon>
        <taxon>Trichinella</taxon>
    </lineage>
</organism>